<evidence type="ECO:0000256" key="1">
    <source>
        <dbReference type="SAM" id="MobiDB-lite"/>
    </source>
</evidence>
<organism evidence="2 3">
    <name type="scientific">Kalanchoe fedtschenkoi</name>
    <name type="common">Lavender scallops</name>
    <name type="synonym">South American air plant</name>
    <dbReference type="NCBI Taxonomy" id="63787"/>
    <lineage>
        <taxon>Eukaryota</taxon>
        <taxon>Viridiplantae</taxon>
        <taxon>Streptophyta</taxon>
        <taxon>Embryophyta</taxon>
        <taxon>Tracheophyta</taxon>
        <taxon>Spermatophyta</taxon>
        <taxon>Magnoliopsida</taxon>
        <taxon>eudicotyledons</taxon>
        <taxon>Gunneridae</taxon>
        <taxon>Pentapetalae</taxon>
        <taxon>Saxifragales</taxon>
        <taxon>Crassulaceae</taxon>
        <taxon>Kalanchoe</taxon>
    </lineage>
</organism>
<accession>A0A7N0UL48</accession>
<dbReference type="AlphaFoldDB" id="A0A7N0UL48"/>
<dbReference type="Gramene" id="Kaladp0073s0068.1.v1.1">
    <property type="protein sequence ID" value="Kaladp0073s0068.1.v1.1"/>
    <property type="gene ID" value="Kaladp0073s0068.v1.1"/>
</dbReference>
<protein>
    <submittedName>
        <fullName evidence="2">Uncharacterized protein</fullName>
    </submittedName>
</protein>
<name>A0A7N0UL48_KALFE</name>
<sequence length="76" mass="7165">MGPGGRGPGGPGGWGPLPGGPPGFGPGPGPFGCLAGICDLVGSCLSCLCCCWLFRDCFGGPLGPGGPPGPGGPRPF</sequence>
<feature type="region of interest" description="Disordered" evidence="1">
    <location>
        <begin position="1"/>
        <end position="23"/>
    </location>
</feature>
<dbReference type="EnsemblPlants" id="Kaladp0073s0068.1.v1.1">
    <property type="protein sequence ID" value="Kaladp0073s0068.1.v1.1"/>
    <property type="gene ID" value="Kaladp0073s0068.v1.1"/>
</dbReference>
<evidence type="ECO:0000313" key="2">
    <source>
        <dbReference type="EnsemblPlants" id="Kaladp0073s0068.1.v1.1"/>
    </source>
</evidence>
<reference evidence="2" key="1">
    <citation type="submission" date="2021-01" db="UniProtKB">
        <authorList>
            <consortium name="EnsemblPlants"/>
        </authorList>
    </citation>
    <scope>IDENTIFICATION</scope>
</reference>
<dbReference type="Gramene" id="Kaladp0073s0068.2.v1.1">
    <property type="protein sequence ID" value="Kaladp0073s0068.2.v1.1"/>
    <property type="gene ID" value="Kaladp0073s0068.v1.1"/>
</dbReference>
<dbReference type="EnsemblPlants" id="Kaladp0073s0068.2.v1.1">
    <property type="protein sequence ID" value="Kaladp0073s0068.2.v1.1"/>
    <property type="gene ID" value="Kaladp0073s0068.v1.1"/>
</dbReference>
<evidence type="ECO:0000313" key="3">
    <source>
        <dbReference type="Proteomes" id="UP000594263"/>
    </source>
</evidence>
<proteinExistence type="predicted"/>
<dbReference type="Proteomes" id="UP000594263">
    <property type="component" value="Unplaced"/>
</dbReference>
<dbReference type="OMA" id="CNFIGSC"/>
<feature type="compositionally biased region" description="Gly residues" evidence="1">
    <location>
        <begin position="1"/>
        <end position="17"/>
    </location>
</feature>
<keyword evidence="3" id="KW-1185">Reference proteome</keyword>